<dbReference type="AlphaFoldDB" id="A0A9P5AL07"/>
<comment type="similarity">
    <text evidence="1">Belongs to the carbon-nitrogen hydrolase superfamily. Nitrilase family.</text>
</comment>
<proteinExistence type="inferred from homology"/>
<dbReference type="PANTHER" id="PTHR46044">
    <property type="entry name" value="NITRILASE"/>
    <property type="match status" value="1"/>
</dbReference>
<reference evidence="8" key="2">
    <citation type="submission" date="2020-02" db="EMBL/GenBank/DDBJ databases">
        <title>Identification and distribution of gene clusters putatively required for synthesis of sphingolipid metabolism inhibitors in phylogenetically diverse species of the filamentous fungus Fusarium.</title>
        <authorList>
            <person name="Kim H.-S."/>
            <person name="Busman M."/>
            <person name="Brown D.W."/>
            <person name="Divon H."/>
            <person name="Uhlig S."/>
            <person name="Proctor R.H."/>
        </authorList>
    </citation>
    <scope>NUCLEOTIDE SEQUENCE</scope>
    <source>
        <strain evidence="8">NRRL 25174</strain>
    </source>
</reference>
<organism evidence="8 9">
    <name type="scientific">Fusarium beomiforme</name>
    <dbReference type="NCBI Taxonomy" id="44412"/>
    <lineage>
        <taxon>Eukaryota</taxon>
        <taxon>Fungi</taxon>
        <taxon>Dikarya</taxon>
        <taxon>Ascomycota</taxon>
        <taxon>Pezizomycotina</taxon>
        <taxon>Sordariomycetes</taxon>
        <taxon>Hypocreomycetidae</taxon>
        <taxon>Hypocreales</taxon>
        <taxon>Nectriaceae</taxon>
        <taxon>Fusarium</taxon>
        <taxon>Fusarium burgessii species complex</taxon>
    </lineage>
</organism>
<dbReference type="EMBL" id="PVQB02000231">
    <property type="protein sequence ID" value="KAF4340701.1"/>
    <property type="molecule type" value="Genomic_DNA"/>
</dbReference>
<evidence type="ECO:0000313" key="9">
    <source>
        <dbReference type="Proteomes" id="UP000730481"/>
    </source>
</evidence>
<name>A0A9P5AL07_9HYPO</name>
<dbReference type="EC" id="3.5.5.1" evidence="5"/>
<dbReference type="Proteomes" id="UP000730481">
    <property type="component" value="Unassembled WGS sequence"/>
</dbReference>
<dbReference type="SUPFAM" id="SSF56317">
    <property type="entry name" value="Carbon-nitrogen hydrolase"/>
    <property type="match status" value="1"/>
</dbReference>
<keyword evidence="2" id="KW-0378">Hydrolase</keyword>
<dbReference type="CDD" id="cd07564">
    <property type="entry name" value="nitrilases_CHs"/>
    <property type="match status" value="1"/>
</dbReference>
<feature type="active site" description="Proton acceptor" evidence="6">
    <location>
        <position position="45"/>
    </location>
</feature>
<evidence type="ECO:0000313" key="8">
    <source>
        <dbReference type="EMBL" id="KAF4340701.1"/>
    </source>
</evidence>
<dbReference type="Gene3D" id="3.60.110.10">
    <property type="entry name" value="Carbon-nitrogen hydrolase"/>
    <property type="match status" value="1"/>
</dbReference>
<evidence type="ECO:0000256" key="1">
    <source>
        <dbReference type="ARBA" id="ARBA00008129"/>
    </source>
</evidence>
<dbReference type="PROSITE" id="PS00921">
    <property type="entry name" value="NITRIL_CHT_2"/>
    <property type="match status" value="1"/>
</dbReference>
<reference evidence="8" key="1">
    <citation type="journal article" date="2017" name="Mycologia">
        <title>Fusarium algeriense, sp. nov., a novel toxigenic crown rot pathogen of durum wheat from Algeria is nested in the Fusarium burgessii species complex.</title>
        <authorList>
            <person name="Laraba I."/>
            <person name="Keddad A."/>
            <person name="Boureghda H."/>
            <person name="Abdallah N."/>
            <person name="Vaughan M.M."/>
            <person name="Proctor R.H."/>
            <person name="Busman M."/>
            <person name="O'Donnell K."/>
        </authorList>
    </citation>
    <scope>NUCLEOTIDE SEQUENCE</scope>
    <source>
        <strain evidence="8">NRRL 25174</strain>
    </source>
</reference>
<accession>A0A9P5AL07</accession>
<gene>
    <name evidence="8" type="ORF">FBEOM_5417</name>
</gene>
<evidence type="ECO:0000256" key="4">
    <source>
        <dbReference type="ARBA" id="ARBA00036406"/>
    </source>
</evidence>
<comment type="caution">
    <text evidence="8">The sequence shown here is derived from an EMBL/GenBank/DDBJ whole genome shotgun (WGS) entry which is preliminary data.</text>
</comment>
<dbReference type="GO" id="GO:0016836">
    <property type="term" value="F:hydro-lyase activity"/>
    <property type="evidence" value="ECO:0007669"/>
    <property type="project" value="UniProtKB-ARBA"/>
</dbReference>
<comment type="catalytic activity">
    <reaction evidence="4">
        <text>a nitrile + 2 H2O = a carboxylate + NH4(+)</text>
        <dbReference type="Rhea" id="RHEA:21724"/>
        <dbReference type="ChEBI" id="CHEBI:15377"/>
        <dbReference type="ChEBI" id="CHEBI:18379"/>
        <dbReference type="ChEBI" id="CHEBI:28938"/>
        <dbReference type="ChEBI" id="CHEBI:29067"/>
        <dbReference type="EC" id="3.5.5.1"/>
    </reaction>
</comment>
<dbReference type="GO" id="GO:0000257">
    <property type="term" value="F:nitrilase activity"/>
    <property type="evidence" value="ECO:0007669"/>
    <property type="project" value="UniProtKB-EC"/>
</dbReference>
<dbReference type="InterPro" id="IPR021858">
    <property type="entry name" value="Fun_TF"/>
</dbReference>
<dbReference type="Pfam" id="PF11951">
    <property type="entry name" value="Fungal_trans_2"/>
    <property type="match status" value="1"/>
</dbReference>
<feature type="domain" description="CN hydrolase" evidence="7">
    <location>
        <begin position="5"/>
        <end position="283"/>
    </location>
</feature>
<dbReference type="InterPro" id="IPR044149">
    <property type="entry name" value="Nitrilases_CHs"/>
</dbReference>
<keyword evidence="3" id="KW-0539">Nucleus</keyword>
<dbReference type="PANTHER" id="PTHR46044:SF14">
    <property type="entry name" value="ARYLACETONITRILASE"/>
    <property type="match status" value="1"/>
</dbReference>
<dbReference type="InterPro" id="IPR036526">
    <property type="entry name" value="C-N_Hydrolase_sf"/>
</dbReference>
<protein>
    <recommendedName>
        <fullName evidence="5">nitrilase</fullName>
        <ecNumber evidence="5">3.5.5.1</ecNumber>
    </recommendedName>
</protein>
<evidence type="ECO:0000259" key="7">
    <source>
        <dbReference type="PROSITE" id="PS50263"/>
    </source>
</evidence>
<dbReference type="Pfam" id="PF00795">
    <property type="entry name" value="CN_hydrolase"/>
    <property type="match status" value="1"/>
</dbReference>
<keyword evidence="9" id="KW-1185">Reference proteome</keyword>
<evidence type="ECO:0000256" key="5">
    <source>
        <dbReference type="ARBA" id="ARBA00039045"/>
    </source>
</evidence>
<dbReference type="InterPro" id="IPR000132">
    <property type="entry name" value="Nitrilase/CN_hydratase_CS"/>
</dbReference>
<dbReference type="PROSITE" id="PS00920">
    <property type="entry name" value="NITRIL_CHT_1"/>
    <property type="match status" value="1"/>
</dbReference>
<dbReference type="InterPro" id="IPR003010">
    <property type="entry name" value="C-N_Hydrolase"/>
</dbReference>
<dbReference type="PROSITE" id="PS50263">
    <property type="entry name" value="CN_HYDROLASE"/>
    <property type="match status" value="1"/>
</dbReference>
<evidence type="ECO:0000256" key="2">
    <source>
        <dbReference type="ARBA" id="ARBA00022801"/>
    </source>
</evidence>
<evidence type="ECO:0000256" key="6">
    <source>
        <dbReference type="PROSITE-ProRule" id="PRU10139"/>
    </source>
</evidence>
<dbReference type="OrthoDB" id="10250282at2759"/>
<sequence length="737" mass="81896">MDQIVKVGAVQAEPVWLDLDGSVDKTIALIEKASAEGVQVLGFPEVWIPGYPWQMWTSPVINNGGWIHEYMANSMRRDSPQMKRIQQAVKKAGMLVVLGYSERDGASLYMGQSFIDTDGEVIHHRRKIKPTHVERTIWGEGQAESLKVVVDSKFGKVGALNCWEHLQPLLRYNEYAQGVQIHIASWPAEFEMPNPEKIAWLYHETGEASYRASQFMAIEGATFVAVASQILTEKNLERNGLTGNPVTKTPGGGFSMIFGPDGKPLAEPIGDGEEGIITATVNLRDIDKPKAFIDVVGHYARPDLLSLKVNEKVAQHVVVDYPMVGKAGILLGYSPDEKVISPMISTTQVQNGFCSTLLPMALSSQDTSALALLNAMMAVAIIHHSESVTEAMPFKLKAVRHLSTSLKSSSNPACSSTSQVQLAAVMMLCVYDVFDREECNWHVHLKGAKGIMRRLHFISKADPSLDFLLTWWLYHDVLAAVNHPAWTSGNELHGSNSISALLSCSADRSLIVGSLGCSIEVLEIIDEINKMRLPTTQSQLDSLHDFRASKRCELITKLSHMQQRLDPVETSNELRSHRILAIAELYRLAAFLYLQRVHPITDDDITRPVYVQQALKILTNLDVASSPWPIFIIACEVDEQDRVTILHVLDKMDRVRSIGNIKVLWDVIESVWKQQDLRSTVHAGQRINWLHSMEDMTCACKWIALPSADIAIDHELAVILHMILSATFLAPEAVAGK</sequence>
<evidence type="ECO:0000256" key="3">
    <source>
        <dbReference type="ARBA" id="ARBA00023242"/>
    </source>
</evidence>